<reference evidence="3" key="1">
    <citation type="submission" date="2018-05" db="EMBL/GenBank/DDBJ databases">
        <authorList>
            <person name="Li X."/>
        </authorList>
    </citation>
    <scope>NUCLEOTIDE SEQUENCE [LARGE SCALE GENOMIC DNA]</scope>
    <source>
        <strain evidence="3">HKS-05</strain>
    </source>
</reference>
<sequence>MRRYALVLLSALSLAACGQSPGAGGAKPGEDPRFAGLDDQILKWRGDLEQTNTACHNKAPGKTGCQDFEVACKAERTITPADQAKGVTAKLVTAITFNGWDPKTADYKPASAFAGFQKANGAWTRSDAKPVNLATCADF</sequence>
<keyword evidence="1" id="KW-0732">Signal</keyword>
<evidence type="ECO:0000313" key="2">
    <source>
        <dbReference type="EMBL" id="RAK59608.1"/>
    </source>
</evidence>
<protein>
    <recommendedName>
        <fullName evidence="4">Lipoprotein</fullName>
    </recommendedName>
</protein>
<dbReference type="OrthoDB" id="7210773at2"/>
<dbReference type="AlphaFoldDB" id="A0A328B3N4"/>
<dbReference type="Proteomes" id="UP000249842">
    <property type="component" value="Unassembled WGS sequence"/>
</dbReference>
<accession>A0A328B3N4</accession>
<gene>
    <name evidence="2" type="ORF">DJ021_07225</name>
</gene>
<dbReference type="PROSITE" id="PS51257">
    <property type="entry name" value="PROKAR_LIPOPROTEIN"/>
    <property type="match status" value="1"/>
</dbReference>
<comment type="caution">
    <text evidence="2">The sequence shown here is derived from an EMBL/GenBank/DDBJ whole genome shotgun (WGS) entry which is preliminary data.</text>
</comment>
<feature type="signal peptide" evidence="1">
    <location>
        <begin position="1"/>
        <end position="18"/>
    </location>
</feature>
<name>A0A328B3N4_9CAUL</name>
<evidence type="ECO:0000313" key="3">
    <source>
        <dbReference type="Proteomes" id="UP000249842"/>
    </source>
</evidence>
<keyword evidence="3" id="KW-1185">Reference proteome</keyword>
<organism evidence="2 3">
    <name type="scientific">Phenylobacterium hankyongense</name>
    <dbReference type="NCBI Taxonomy" id="1813876"/>
    <lineage>
        <taxon>Bacteria</taxon>
        <taxon>Pseudomonadati</taxon>
        <taxon>Pseudomonadota</taxon>
        <taxon>Alphaproteobacteria</taxon>
        <taxon>Caulobacterales</taxon>
        <taxon>Caulobacteraceae</taxon>
        <taxon>Phenylobacterium</taxon>
    </lineage>
</organism>
<dbReference type="EMBL" id="QFYP01000001">
    <property type="protein sequence ID" value="RAK59608.1"/>
    <property type="molecule type" value="Genomic_DNA"/>
</dbReference>
<evidence type="ECO:0000256" key="1">
    <source>
        <dbReference type="SAM" id="SignalP"/>
    </source>
</evidence>
<dbReference type="RefSeq" id="WP_111456901.1">
    <property type="nucleotide sequence ID" value="NZ_QFYP01000001.1"/>
</dbReference>
<feature type="chain" id="PRO_5016249082" description="Lipoprotein" evidence="1">
    <location>
        <begin position="19"/>
        <end position="139"/>
    </location>
</feature>
<evidence type="ECO:0008006" key="4">
    <source>
        <dbReference type="Google" id="ProtNLM"/>
    </source>
</evidence>
<proteinExistence type="predicted"/>